<evidence type="ECO:0000256" key="15">
    <source>
        <dbReference type="ARBA" id="ARBA00023268"/>
    </source>
</evidence>
<dbReference type="NCBIfam" id="NF004163">
    <property type="entry name" value="PRK05627.1-6"/>
    <property type="match status" value="1"/>
</dbReference>
<evidence type="ECO:0000256" key="12">
    <source>
        <dbReference type="ARBA" id="ARBA00022777"/>
    </source>
</evidence>
<dbReference type="NCBIfam" id="NF004162">
    <property type="entry name" value="PRK05627.1-5"/>
    <property type="match status" value="1"/>
</dbReference>
<evidence type="ECO:0000256" key="2">
    <source>
        <dbReference type="ARBA" id="ARBA00005201"/>
    </source>
</evidence>
<accession>A0A3B1AP74</accession>
<evidence type="ECO:0000256" key="4">
    <source>
        <dbReference type="ARBA" id="ARBA00012105"/>
    </source>
</evidence>
<evidence type="ECO:0000256" key="7">
    <source>
        <dbReference type="ARBA" id="ARBA00022630"/>
    </source>
</evidence>
<dbReference type="EC" id="2.7.1.26" evidence="4"/>
<dbReference type="GO" id="GO:0005524">
    <property type="term" value="F:ATP binding"/>
    <property type="evidence" value="ECO:0007669"/>
    <property type="project" value="UniProtKB-KW"/>
</dbReference>
<dbReference type="NCBIfam" id="NF004160">
    <property type="entry name" value="PRK05627.1-3"/>
    <property type="match status" value="1"/>
</dbReference>
<dbReference type="GO" id="GO:0009231">
    <property type="term" value="P:riboflavin biosynthetic process"/>
    <property type="evidence" value="ECO:0007669"/>
    <property type="project" value="InterPro"/>
</dbReference>
<dbReference type="UniPathway" id="UPA00276">
    <property type="reaction ID" value="UER00406"/>
</dbReference>
<evidence type="ECO:0000256" key="14">
    <source>
        <dbReference type="ARBA" id="ARBA00022840"/>
    </source>
</evidence>
<evidence type="ECO:0000259" key="16">
    <source>
        <dbReference type="SMART" id="SM00904"/>
    </source>
</evidence>
<protein>
    <recommendedName>
        <fullName evidence="6">Bifunctional riboflavin kinase/FMN adenylyltransferase</fullName>
        <ecNumber evidence="4">2.7.1.26</ecNumber>
        <ecNumber evidence="5">2.7.7.2</ecNumber>
    </recommendedName>
</protein>
<dbReference type="EC" id="2.7.7.2" evidence="5"/>
<evidence type="ECO:0000256" key="8">
    <source>
        <dbReference type="ARBA" id="ARBA00022643"/>
    </source>
</evidence>
<dbReference type="InterPro" id="IPR004821">
    <property type="entry name" value="Cyt_trans-like"/>
</dbReference>
<comment type="similarity">
    <text evidence="3">Belongs to the RibF family.</text>
</comment>
<keyword evidence="7" id="KW-0285">Flavoprotein</keyword>
<keyword evidence="9 17" id="KW-0808">Transferase</keyword>
<dbReference type="GO" id="GO:0006747">
    <property type="term" value="P:FAD biosynthetic process"/>
    <property type="evidence" value="ECO:0007669"/>
    <property type="project" value="UniProtKB-UniPathway"/>
</dbReference>
<gene>
    <name evidence="17" type="ORF">MNBD_GAMMA22-3071</name>
</gene>
<keyword evidence="13" id="KW-0274">FAD</keyword>
<dbReference type="FunFam" id="2.40.30.30:FF:000003">
    <property type="entry name" value="Riboflavin biosynthesis protein"/>
    <property type="match status" value="1"/>
</dbReference>
<dbReference type="Pfam" id="PF01687">
    <property type="entry name" value="Flavokinase"/>
    <property type="match status" value="1"/>
</dbReference>
<evidence type="ECO:0000256" key="6">
    <source>
        <dbReference type="ARBA" id="ARBA00018483"/>
    </source>
</evidence>
<dbReference type="NCBIfam" id="TIGR00083">
    <property type="entry name" value="ribF"/>
    <property type="match status" value="1"/>
</dbReference>
<dbReference type="InterPro" id="IPR015865">
    <property type="entry name" value="Riboflavin_kinase_bac/euk"/>
</dbReference>
<dbReference type="InterPro" id="IPR015864">
    <property type="entry name" value="FAD_synthase"/>
</dbReference>
<dbReference type="FunFam" id="3.40.50.620:FF:000021">
    <property type="entry name" value="Riboflavin biosynthesis protein"/>
    <property type="match status" value="1"/>
</dbReference>
<evidence type="ECO:0000256" key="10">
    <source>
        <dbReference type="ARBA" id="ARBA00022695"/>
    </source>
</evidence>
<dbReference type="CDD" id="cd02064">
    <property type="entry name" value="FAD_synthetase_N"/>
    <property type="match status" value="1"/>
</dbReference>
<dbReference type="SMART" id="SM00904">
    <property type="entry name" value="Flavokinase"/>
    <property type="match status" value="1"/>
</dbReference>
<reference evidence="17" key="1">
    <citation type="submission" date="2018-06" db="EMBL/GenBank/DDBJ databases">
        <authorList>
            <person name="Zhirakovskaya E."/>
        </authorList>
    </citation>
    <scope>NUCLEOTIDE SEQUENCE</scope>
</reference>
<dbReference type="SUPFAM" id="SSF52374">
    <property type="entry name" value="Nucleotidylyl transferase"/>
    <property type="match status" value="1"/>
</dbReference>
<dbReference type="GO" id="GO:0009398">
    <property type="term" value="P:FMN biosynthetic process"/>
    <property type="evidence" value="ECO:0007669"/>
    <property type="project" value="UniProtKB-UniPathway"/>
</dbReference>
<comment type="pathway">
    <text evidence="2">Cofactor biosynthesis; FMN biosynthesis; FMN from riboflavin (ATP route): step 1/1.</text>
</comment>
<dbReference type="InterPro" id="IPR002606">
    <property type="entry name" value="Riboflavin_kinase_bac"/>
</dbReference>
<keyword evidence="8" id="KW-0288">FMN</keyword>
<dbReference type="NCBIfam" id="NF004159">
    <property type="entry name" value="PRK05627.1-2"/>
    <property type="match status" value="1"/>
</dbReference>
<dbReference type="InterPro" id="IPR014729">
    <property type="entry name" value="Rossmann-like_a/b/a_fold"/>
</dbReference>
<feature type="domain" description="Riboflavin kinase" evidence="16">
    <location>
        <begin position="187"/>
        <end position="311"/>
    </location>
</feature>
<dbReference type="GO" id="GO:0003919">
    <property type="term" value="F:FMN adenylyltransferase activity"/>
    <property type="evidence" value="ECO:0007669"/>
    <property type="project" value="UniProtKB-EC"/>
</dbReference>
<keyword evidence="10 17" id="KW-0548">Nucleotidyltransferase</keyword>
<keyword evidence="15" id="KW-0511">Multifunctional enzyme</keyword>
<keyword evidence="11" id="KW-0547">Nucleotide-binding</keyword>
<dbReference type="SUPFAM" id="SSF82114">
    <property type="entry name" value="Riboflavin kinase-like"/>
    <property type="match status" value="1"/>
</dbReference>
<sequence length="315" mass="35804">MELIRGIHNIKKQQHHSDVACVATIGNFDGVHLGHQAVIGQLAEKSDELNLPMVVICFEPQPMEYFLNDKAPARLSRFREKWSVLSRFSVTQMLSLPFNKKLAAMSAQDFIQEILIDGLGVQFLVVGDDFKFGHNRQGDFELLQQAGKKNDFKVVNMHSFEIDGERVSSTRIRKALQNGDLQYAEKLLGRSYRMSGRVAHGDKLGRELGFPTANIFLHRKVTPMEGIFAVEVFGIDGEPISGVASIGKRPTVNGSKILLEVYMFDFDQNIYGKHLQVSFLHKFRDQIRFDNLDDLTTQIKKDVEQTKQFFSKLKN</sequence>
<name>A0A3B1AP74_9ZZZZ</name>
<dbReference type="EMBL" id="UOFS01000017">
    <property type="protein sequence ID" value="VAW94496.1"/>
    <property type="molecule type" value="Genomic_DNA"/>
</dbReference>
<evidence type="ECO:0000256" key="13">
    <source>
        <dbReference type="ARBA" id="ARBA00022827"/>
    </source>
</evidence>
<organism evidence="17">
    <name type="scientific">hydrothermal vent metagenome</name>
    <dbReference type="NCBI Taxonomy" id="652676"/>
    <lineage>
        <taxon>unclassified sequences</taxon>
        <taxon>metagenomes</taxon>
        <taxon>ecological metagenomes</taxon>
    </lineage>
</organism>
<dbReference type="Gene3D" id="2.40.30.30">
    <property type="entry name" value="Riboflavin kinase-like"/>
    <property type="match status" value="1"/>
</dbReference>
<proteinExistence type="inferred from homology"/>
<evidence type="ECO:0000256" key="11">
    <source>
        <dbReference type="ARBA" id="ARBA00022741"/>
    </source>
</evidence>
<dbReference type="PANTHER" id="PTHR22749:SF6">
    <property type="entry name" value="RIBOFLAVIN KINASE"/>
    <property type="match status" value="1"/>
</dbReference>
<dbReference type="Pfam" id="PF06574">
    <property type="entry name" value="FAD_syn"/>
    <property type="match status" value="1"/>
</dbReference>
<keyword evidence="14" id="KW-0067">ATP-binding</keyword>
<dbReference type="InterPro" id="IPR023468">
    <property type="entry name" value="Riboflavin_kinase"/>
</dbReference>
<dbReference type="Gene3D" id="3.40.50.620">
    <property type="entry name" value="HUPs"/>
    <property type="match status" value="1"/>
</dbReference>
<dbReference type="NCBIfam" id="TIGR00125">
    <property type="entry name" value="cyt_tran_rel"/>
    <property type="match status" value="1"/>
</dbReference>
<dbReference type="PIRSF" id="PIRSF004491">
    <property type="entry name" value="FAD_Synth"/>
    <property type="match status" value="1"/>
</dbReference>
<evidence type="ECO:0000256" key="3">
    <source>
        <dbReference type="ARBA" id="ARBA00010214"/>
    </source>
</evidence>
<dbReference type="UniPathway" id="UPA00277">
    <property type="reaction ID" value="UER00407"/>
</dbReference>
<evidence type="ECO:0000256" key="1">
    <source>
        <dbReference type="ARBA" id="ARBA00004726"/>
    </source>
</evidence>
<dbReference type="GO" id="GO:0008531">
    <property type="term" value="F:riboflavin kinase activity"/>
    <property type="evidence" value="ECO:0007669"/>
    <property type="project" value="UniProtKB-EC"/>
</dbReference>
<evidence type="ECO:0000256" key="9">
    <source>
        <dbReference type="ARBA" id="ARBA00022679"/>
    </source>
</evidence>
<dbReference type="PANTHER" id="PTHR22749">
    <property type="entry name" value="RIBOFLAVIN KINASE/FMN ADENYLYLTRANSFERASE"/>
    <property type="match status" value="1"/>
</dbReference>
<comment type="pathway">
    <text evidence="1">Cofactor biosynthesis; FAD biosynthesis; FAD from FMN: step 1/1.</text>
</comment>
<evidence type="ECO:0000256" key="5">
    <source>
        <dbReference type="ARBA" id="ARBA00012393"/>
    </source>
</evidence>
<dbReference type="InterPro" id="IPR023465">
    <property type="entry name" value="Riboflavin_kinase_dom_sf"/>
</dbReference>
<keyword evidence="12 17" id="KW-0418">Kinase</keyword>
<dbReference type="AlphaFoldDB" id="A0A3B1AP74"/>
<evidence type="ECO:0000313" key="17">
    <source>
        <dbReference type="EMBL" id="VAW94496.1"/>
    </source>
</evidence>